<dbReference type="InterPro" id="IPR001810">
    <property type="entry name" value="F-box_dom"/>
</dbReference>
<dbReference type="SUPFAM" id="SSF81383">
    <property type="entry name" value="F-box domain"/>
    <property type="match status" value="1"/>
</dbReference>
<dbReference type="SUPFAM" id="SSF52047">
    <property type="entry name" value="RNI-like"/>
    <property type="match status" value="1"/>
</dbReference>
<dbReference type="PROSITE" id="PS50181">
    <property type="entry name" value="FBOX"/>
    <property type="match status" value="1"/>
</dbReference>
<comment type="caution">
    <text evidence="2">The sequence shown here is derived from an EMBL/GenBank/DDBJ whole genome shotgun (WGS) entry which is preliminary data.</text>
</comment>
<keyword evidence="3" id="KW-1185">Reference proteome</keyword>
<dbReference type="Gene3D" id="1.20.1280.50">
    <property type="match status" value="1"/>
</dbReference>
<dbReference type="InterPro" id="IPR036047">
    <property type="entry name" value="F-box-like_dom_sf"/>
</dbReference>
<feature type="domain" description="F-box" evidence="1">
    <location>
        <begin position="122"/>
        <end position="181"/>
    </location>
</feature>
<gene>
    <name evidence="2" type="ORF">HMN09_00391700</name>
</gene>
<organism evidence="2 3">
    <name type="scientific">Mycena chlorophos</name>
    <name type="common">Agaric fungus</name>
    <name type="synonym">Agaricus chlorophos</name>
    <dbReference type="NCBI Taxonomy" id="658473"/>
    <lineage>
        <taxon>Eukaryota</taxon>
        <taxon>Fungi</taxon>
        <taxon>Dikarya</taxon>
        <taxon>Basidiomycota</taxon>
        <taxon>Agaricomycotina</taxon>
        <taxon>Agaricomycetes</taxon>
        <taxon>Agaricomycetidae</taxon>
        <taxon>Agaricales</taxon>
        <taxon>Marasmiineae</taxon>
        <taxon>Mycenaceae</taxon>
        <taxon>Mycena</taxon>
    </lineage>
</organism>
<protein>
    <submittedName>
        <fullName evidence="2">F-box domain-containing protein</fullName>
    </submittedName>
</protein>
<dbReference type="Pfam" id="PF12937">
    <property type="entry name" value="F-box-like"/>
    <property type="match status" value="1"/>
</dbReference>
<sequence>MALQTRLTRYFPRQAPTHSLPYYGPVRPFLPENPYPELSSGNDAADDAQMRTILDLVASVEVELSITKNEVAREWLEIALLQQNLQVSLMDALIAEKRLSMRRWIFQSDHLESFLRAHANVGSRLRHLPNELLGEIFAYCVSIDLGSPFCCGYSLSIMRIAAVCRRWRAIALSMPRLWSNIALLPYDHLRPDTWDNVVWGVEGSSSILLDHNIRIRGLRHLERVGQHVPLAITVAINISETSWLPNALLPRYLGHSHRWEMAYLTLYHDQFSFFEKWALQHEFDLLHTIVLAFASGHTIRAPIEFSSFLHELPVLRDLTLHCLDGFCSFPLALAPWTQLRVLSIKGPGCSALDIFSLLPKLSSGVELKLADIAMAEWDELALPEPGSQVKMSLGRLDLVDCQRRFVHLLIEFLARMGRAPELHCFCYRNLSHYADPLPQITLFLSSLSCRLSELHLTVPADFVANTSPVLFEAFSSDCLKGLEVLSVSGRSFSAVVVAHLGTAPASKDTINTPSLPKLRALTFMFWGQQTPDLGLTLVAVRSKHPQLHEVRIVNPENEVDIAFKTLSGLQKNGVSVFISSEWA</sequence>
<evidence type="ECO:0000313" key="3">
    <source>
        <dbReference type="Proteomes" id="UP000613580"/>
    </source>
</evidence>
<evidence type="ECO:0000259" key="1">
    <source>
        <dbReference type="PROSITE" id="PS50181"/>
    </source>
</evidence>
<dbReference type="AlphaFoldDB" id="A0A8H6WG97"/>
<dbReference type="EMBL" id="JACAZE010000005">
    <property type="protein sequence ID" value="KAF7316592.1"/>
    <property type="molecule type" value="Genomic_DNA"/>
</dbReference>
<reference evidence="2" key="1">
    <citation type="submission" date="2020-05" db="EMBL/GenBank/DDBJ databases">
        <title>Mycena genomes resolve the evolution of fungal bioluminescence.</title>
        <authorList>
            <person name="Tsai I.J."/>
        </authorList>
    </citation>
    <scope>NUCLEOTIDE SEQUENCE</scope>
    <source>
        <strain evidence="2">110903Hualien_Pintung</strain>
    </source>
</reference>
<accession>A0A8H6WG97</accession>
<dbReference type="InterPro" id="IPR032675">
    <property type="entry name" value="LRR_dom_sf"/>
</dbReference>
<dbReference type="OrthoDB" id="3365698at2759"/>
<dbReference type="Proteomes" id="UP000613580">
    <property type="component" value="Unassembled WGS sequence"/>
</dbReference>
<proteinExistence type="predicted"/>
<name>A0A8H6WG97_MYCCL</name>
<dbReference type="Gene3D" id="3.80.10.10">
    <property type="entry name" value="Ribonuclease Inhibitor"/>
    <property type="match status" value="1"/>
</dbReference>
<evidence type="ECO:0000313" key="2">
    <source>
        <dbReference type="EMBL" id="KAF7316592.1"/>
    </source>
</evidence>